<accession>A0A0D2G365</accession>
<dbReference type="PANTHER" id="PTHR28002:SF1">
    <property type="entry name" value="MIOREX COMPLEX COMPONENT 11"/>
    <property type="match status" value="1"/>
</dbReference>
<evidence type="ECO:0000313" key="2">
    <source>
        <dbReference type="EMBL" id="KIX08987.1"/>
    </source>
</evidence>
<keyword evidence="1" id="KW-0812">Transmembrane</keyword>
<gene>
    <name evidence="2" type="ORF">Z518_00065</name>
</gene>
<reference evidence="2 3" key="1">
    <citation type="submission" date="2015-01" db="EMBL/GenBank/DDBJ databases">
        <title>The Genome Sequence of Rhinocladiella mackenzie CBS 650.93.</title>
        <authorList>
            <consortium name="The Broad Institute Genomics Platform"/>
            <person name="Cuomo C."/>
            <person name="de Hoog S."/>
            <person name="Gorbushina A."/>
            <person name="Stielow B."/>
            <person name="Teixiera M."/>
            <person name="Abouelleil A."/>
            <person name="Chapman S.B."/>
            <person name="Priest M."/>
            <person name="Young S.K."/>
            <person name="Wortman J."/>
            <person name="Nusbaum C."/>
            <person name="Birren B."/>
        </authorList>
    </citation>
    <scope>NUCLEOTIDE SEQUENCE [LARGE SCALE GENOMIC DNA]</scope>
    <source>
        <strain evidence="2 3">CBS 650.93</strain>
    </source>
</reference>
<dbReference type="GeneID" id="25288136"/>
<organism evidence="2 3">
    <name type="scientific">Rhinocladiella mackenziei CBS 650.93</name>
    <dbReference type="NCBI Taxonomy" id="1442369"/>
    <lineage>
        <taxon>Eukaryota</taxon>
        <taxon>Fungi</taxon>
        <taxon>Dikarya</taxon>
        <taxon>Ascomycota</taxon>
        <taxon>Pezizomycotina</taxon>
        <taxon>Eurotiomycetes</taxon>
        <taxon>Chaetothyriomycetidae</taxon>
        <taxon>Chaetothyriales</taxon>
        <taxon>Herpotrichiellaceae</taxon>
        <taxon>Rhinocladiella</taxon>
    </lineage>
</organism>
<dbReference type="AlphaFoldDB" id="A0A0D2G365"/>
<dbReference type="HOGENOM" id="CLU_071379_2_0_1"/>
<dbReference type="GO" id="GO:0005739">
    <property type="term" value="C:mitochondrion"/>
    <property type="evidence" value="ECO:0007669"/>
    <property type="project" value="TreeGrafter"/>
</dbReference>
<keyword evidence="1" id="KW-1133">Transmembrane helix</keyword>
<keyword evidence="3" id="KW-1185">Reference proteome</keyword>
<dbReference type="Proteomes" id="UP000053617">
    <property type="component" value="Unassembled WGS sequence"/>
</dbReference>
<sequence>MRRSIFRAAGVPAKARATRRWLSDSKPEASARSRFDRFMERTPRFLRPTVTGLRNAPVSHMTAFIILHELTAVIPLFGLAGAFHYWRWLPPYFAEGEWISAGVEKFGRYFRKKGWISERDEKEVESMEEPRTSQLKQGMSKWFNRGEDATRWVVEFATAYAMVKVLLPVRIVASVWGSPWCARFAVIPVGNATKAVFRSLLAWVGSRS</sequence>
<proteinExistence type="predicted"/>
<dbReference type="Pfam" id="PF10306">
    <property type="entry name" value="FLILHELTA"/>
    <property type="match status" value="1"/>
</dbReference>
<dbReference type="OrthoDB" id="5580261at2759"/>
<evidence type="ECO:0000256" key="1">
    <source>
        <dbReference type="SAM" id="Phobius"/>
    </source>
</evidence>
<dbReference type="InterPro" id="IPR018811">
    <property type="entry name" value="MRX11"/>
</dbReference>
<dbReference type="EMBL" id="KN847475">
    <property type="protein sequence ID" value="KIX08987.1"/>
    <property type="molecule type" value="Genomic_DNA"/>
</dbReference>
<evidence type="ECO:0000313" key="3">
    <source>
        <dbReference type="Proteomes" id="UP000053617"/>
    </source>
</evidence>
<evidence type="ECO:0008006" key="4">
    <source>
        <dbReference type="Google" id="ProtNLM"/>
    </source>
</evidence>
<name>A0A0D2G365_9EURO</name>
<keyword evidence="1" id="KW-0472">Membrane</keyword>
<dbReference type="VEuPathDB" id="FungiDB:Z518_00065"/>
<dbReference type="PANTHER" id="PTHR28002">
    <property type="entry name" value="MIOREX COMPLEX COMPONENT 11"/>
    <property type="match status" value="1"/>
</dbReference>
<dbReference type="RefSeq" id="XP_013276123.1">
    <property type="nucleotide sequence ID" value="XM_013420669.1"/>
</dbReference>
<feature type="transmembrane region" description="Helical" evidence="1">
    <location>
        <begin position="63"/>
        <end position="86"/>
    </location>
</feature>
<protein>
    <recommendedName>
        <fullName evidence="4">Mitochondrial seryl-tRNA synthetase</fullName>
    </recommendedName>
</protein>